<dbReference type="OrthoDB" id="10475539at2759"/>
<accession>A0A9P6KVQ5</accession>
<proteinExistence type="predicted"/>
<organism evidence="2 3">
    <name type="scientific">Paraphaeosphaeria minitans</name>
    <dbReference type="NCBI Taxonomy" id="565426"/>
    <lineage>
        <taxon>Eukaryota</taxon>
        <taxon>Fungi</taxon>
        <taxon>Dikarya</taxon>
        <taxon>Ascomycota</taxon>
        <taxon>Pezizomycotina</taxon>
        <taxon>Dothideomycetes</taxon>
        <taxon>Pleosporomycetidae</taxon>
        <taxon>Pleosporales</taxon>
        <taxon>Massarineae</taxon>
        <taxon>Didymosphaeriaceae</taxon>
        <taxon>Paraphaeosphaeria</taxon>
    </lineage>
</organism>
<dbReference type="EMBL" id="WJXW01000002">
    <property type="protein sequence ID" value="KAF9740291.1"/>
    <property type="molecule type" value="Genomic_DNA"/>
</dbReference>
<evidence type="ECO:0000313" key="3">
    <source>
        <dbReference type="Proteomes" id="UP000756921"/>
    </source>
</evidence>
<keyword evidence="3" id="KW-1185">Reference proteome</keyword>
<gene>
    <name evidence="2" type="ORF">PMIN01_02926</name>
</gene>
<sequence>MSIKVAASTKRKVPAKKVDTKKTETYPARALRSPNTRNRINQAAREKDAFYEAFNTSPPELPAKKVVKKPTKKPVTKVTESSTSSASQSYKGKLDALYLPEWYGVEHWEFAPIRYTAIRYKKNGQWDGDWKKLLLYKFYAREIAYITEDPDFINARYGGLGYEELFKNWMHSPPGAFWETTPRDGGMIIRNDRVKENGYERSNVEENVNDDSLSRRREIMFLEAASQGYEIK</sequence>
<feature type="region of interest" description="Disordered" evidence="1">
    <location>
        <begin position="1"/>
        <end position="38"/>
    </location>
</feature>
<dbReference type="Proteomes" id="UP000756921">
    <property type="component" value="Unassembled WGS sequence"/>
</dbReference>
<comment type="caution">
    <text evidence="2">The sequence shown here is derived from an EMBL/GenBank/DDBJ whole genome shotgun (WGS) entry which is preliminary data.</text>
</comment>
<protein>
    <submittedName>
        <fullName evidence="2">Uncharacterized protein</fullName>
    </submittedName>
</protein>
<reference evidence="2" key="1">
    <citation type="journal article" date="2020" name="Mol. Plant Microbe Interact.">
        <title>Genome Sequence of the Biocontrol Agent Coniothyrium minitans strain Conio (IMI 134523).</title>
        <authorList>
            <person name="Patel D."/>
            <person name="Shittu T.A."/>
            <person name="Baroncelli R."/>
            <person name="Muthumeenakshi S."/>
            <person name="Osborne T.H."/>
            <person name="Janganan T.K."/>
            <person name="Sreenivasaprasad S."/>
        </authorList>
    </citation>
    <scope>NUCLEOTIDE SEQUENCE</scope>
    <source>
        <strain evidence="2">Conio</strain>
    </source>
</reference>
<evidence type="ECO:0000256" key="1">
    <source>
        <dbReference type="SAM" id="MobiDB-lite"/>
    </source>
</evidence>
<dbReference type="AlphaFoldDB" id="A0A9P6KVQ5"/>
<name>A0A9P6KVQ5_9PLEO</name>
<evidence type="ECO:0000313" key="2">
    <source>
        <dbReference type="EMBL" id="KAF9740291.1"/>
    </source>
</evidence>